<evidence type="ECO:0000313" key="1">
    <source>
        <dbReference type="EMBL" id="EYC44569.1"/>
    </source>
</evidence>
<dbReference type="Pfam" id="PF17641">
    <property type="entry name" value="ASPRs"/>
    <property type="match status" value="1"/>
</dbReference>
<keyword evidence="2" id="KW-1185">Reference proteome</keyword>
<gene>
    <name evidence="1" type="primary">Acey_s0457.g1810</name>
    <name evidence="1" type="ORF">Y032_0457g1810</name>
</gene>
<proteinExistence type="predicted"/>
<protein>
    <submittedName>
        <fullName evidence="1">Uncharacterized protein</fullName>
    </submittedName>
</protein>
<dbReference type="Proteomes" id="UP000024635">
    <property type="component" value="Unassembled WGS sequence"/>
</dbReference>
<evidence type="ECO:0000313" key="2">
    <source>
        <dbReference type="Proteomes" id="UP000024635"/>
    </source>
</evidence>
<comment type="caution">
    <text evidence="1">The sequence shown here is derived from an EMBL/GenBank/DDBJ whole genome shotgun (WGS) entry which is preliminary data.</text>
</comment>
<organism evidence="1 2">
    <name type="scientific">Ancylostoma ceylanicum</name>
    <dbReference type="NCBI Taxonomy" id="53326"/>
    <lineage>
        <taxon>Eukaryota</taxon>
        <taxon>Metazoa</taxon>
        <taxon>Ecdysozoa</taxon>
        <taxon>Nematoda</taxon>
        <taxon>Chromadorea</taxon>
        <taxon>Rhabditida</taxon>
        <taxon>Rhabditina</taxon>
        <taxon>Rhabditomorpha</taxon>
        <taxon>Strongyloidea</taxon>
        <taxon>Ancylostomatidae</taxon>
        <taxon>Ancylostomatinae</taxon>
        <taxon>Ancylostoma</taxon>
    </lineage>
</organism>
<accession>A0A016WXQ4</accession>
<dbReference type="InterPro" id="IPR035109">
    <property type="entry name" value="ASPR"/>
</dbReference>
<dbReference type="EMBL" id="JARK01000057">
    <property type="protein sequence ID" value="EYC44569.1"/>
    <property type="molecule type" value="Genomic_DNA"/>
</dbReference>
<dbReference type="AlphaFoldDB" id="A0A016WXQ4"/>
<name>A0A016WXQ4_9BILA</name>
<reference evidence="2" key="1">
    <citation type="journal article" date="2015" name="Nat. Genet.">
        <title>The genome and transcriptome of the zoonotic hookworm Ancylostoma ceylanicum identify infection-specific gene families.</title>
        <authorList>
            <person name="Schwarz E.M."/>
            <person name="Hu Y."/>
            <person name="Antoshechkin I."/>
            <person name="Miller M.M."/>
            <person name="Sternberg P.W."/>
            <person name="Aroian R.V."/>
        </authorList>
    </citation>
    <scope>NUCLEOTIDE SEQUENCE</scope>
    <source>
        <strain evidence="2">HY135</strain>
    </source>
</reference>
<dbReference type="OrthoDB" id="5904859at2759"/>
<sequence>MFASAIVNRVPREDVNDPLVYQCYLEGLAGLILENPGKPSQLDCPFSLATLPLDFDLIKQHGFNIEIMIGAGIAKWEEFLFRMSAANSFGCNYVTEDRRYRFLCLFA</sequence>